<dbReference type="InterPro" id="IPR016024">
    <property type="entry name" value="ARM-type_fold"/>
</dbReference>
<dbReference type="OMA" id="MVDERRM"/>
<feature type="region of interest" description="Disordered" evidence="1">
    <location>
        <begin position="333"/>
        <end position="380"/>
    </location>
</feature>
<dbReference type="PANTHER" id="PTHR21696:SF2">
    <property type="entry name" value="PROTEIN UNC-79 HOMOLOG"/>
    <property type="match status" value="1"/>
</dbReference>
<dbReference type="WBParaSite" id="nRc.2.0.1.t12170-RA">
    <property type="protein sequence ID" value="nRc.2.0.1.t12170-RA"/>
    <property type="gene ID" value="nRc.2.0.1.g12170"/>
</dbReference>
<evidence type="ECO:0000256" key="1">
    <source>
        <dbReference type="SAM" id="MobiDB-lite"/>
    </source>
</evidence>
<feature type="compositionally biased region" description="Polar residues" evidence="1">
    <location>
        <begin position="365"/>
        <end position="380"/>
    </location>
</feature>
<sequence>MMEEMETEKRPKWLQQLEGSKLQGIEMVDERRMLSRYGIWMMVGLCTPDEQTPLEPIGHLMSMLFQWFGTTALLPSDNTGVALEQLKNEFVCGWLKKVMLTHYEVFVQCLTPKPPDYAKVGGQWDKLSRRLDQLKEGLSKILALIPYDLISFELLTDYDITIPLDTVLNFYSLLAKYLGPIPPDMPKRQRAQKDSIGDHEGLQVDEEARPMSPLSQDGCPTHHQTVFDSDDENNASIFVVLLDILQRQFELNDVSKLISSNSNTISHILTALNDLLKAPWFGQHVCDDPTCDDFVDCLYCRDTTIFYQLLTELIQKLCPKDAVKIEMPPEEDYDWEEAVRQEASLAEQSEQEAESKNQSEEPEQSIRSLSAQPSIETKSCETTPRKISKLEVMPPVMMATLEEEALAMEFVAVLPTEQLETEVAQAVTLTEPDVDLATCKVITTTLVDDHSSTSPQIGTAPETIETHPDPDVIFFILHTMKYLCLHAEALNNAHKEHRGFLIWAQENILISKYWQVMQAQYSQVAQMCVPLILHCLTLPSGADVFWKVVNEDFTADDWKIRSAAVEKVTCLGRFIDPVPVRGNSVLQGALANAFSFLIAALQDPNAVVAQRATMYLETIKPTSLKCLCSCLEAQFDMVVADRPLIIHRFMLLSGLLADQPILNWEFFLQRFDALSIEAQIQLEKSGEIAFPQDLMHSDPMSDLYQRKLIRARQALEQNDSVRSIVKHLDKALNYQKNLAINAQSKIAK</sequence>
<dbReference type="PANTHER" id="PTHR21696">
    <property type="entry name" value="PROTEIN UNC-79 HOMOLOG"/>
    <property type="match status" value="1"/>
</dbReference>
<dbReference type="Proteomes" id="UP000887565">
    <property type="component" value="Unplaced"/>
</dbReference>
<reference evidence="3" key="1">
    <citation type="submission" date="2022-11" db="UniProtKB">
        <authorList>
            <consortium name="WormBaseParasite"/>
        </authorList>
    </citation>
    <scope>IDENTIFICATION</scope>
</reference>
<name>A0A915IDA8_ROMCU</name>
<protein>
    <submittedName>
        <fullName evidence="3">Uncharacterized protein</fullName>
    </submittedName>
</protein>
<organism evidence="2 3">
    <name type="scientific">Romanomermis culicivorax</name>
    <name type="common">Nematode worm</name>
    <dbReference type="NCBI Taxonomy" id="13658"/>
    <lineage>
        <taxon>Eukaryota</taxon>
        <taxon>Metazoa</taxon>
        <taxon>Ecdysozoa</taxon>
        <taxon>Nematoda</taxon>
        <taxon>Enoplea</taxon>
        <taxon>Dorylaimia</taxon>
        <taxon>Mermithida</taxon>
        <taxon>Mermithoidea</taxon>
        <taxon>Mermithidae</taxon>
        <taxon>Romanomermis</taxon>
    </lineage>
</organism>
<accession>A0A915IDA8</accession>
<evidence type="ECO:0000313" key="2">
    <source>
        <dbReference type="Proteomes" id="UP000887565"/>
    </source>
</evidence>
<dbReference type="InterPro" id="IPR024855">
    <property type="entry name" value="UNC79"/>
</dbReference>
<keyword evidence="2" id="KW-1185">Reference proteome</keyword>
<evidence type="ECO:0000313" key="3">
    <source>
        <dbReference type="WBParaSite" id="nRc.2.0.1.t12170-RA"/>
    </source>
</evidence>
<dbReference type="Pfam" id="PF14776">
    <property type="entry name" value="UNC-79"/>
    <property type="match status" value="1"/>
</dbReference>
<dbReference type="AlphaFoldDB" id="A0A915IDA8"/>
<dbReference type="SUPFAM" id="SSF48371">
    <property type="entry name" value="ARM repeat"/>
    <property type="match status" value="1"/>
</dbReference>
<proteinExistence type="predicted"/>